<comment type="caution">
    <text evidence="1">The sequence shown here is derived from an EMBL/GenBank/DDBJ whole genome shotgun (WGS) entry which is preliminary data.</text>
</comment>
<reference evidence="2" key="1">
    <citation type="journal article" date="2023" name="Nat. Plants">
        <title>Single-cell RNA sequencing provides a high-resolution roadmap for understanding the multicellular compartmentation of specialized metabolism.</title>
        <authorList>
            <person name="Sun S."/>
            <person name="Shen X."/>
            <person name="Li Y."/>
            <person name="Li Y."/>
            <person name="Wang S."/>
            <person name="Li R."/>
            <person name="Zhang H."/>
            <person name="Shen G."/>
            <person name="Guo B."/>
            <person name="Wei J."/>
            <person name="Xu J."/>
            <person name="St-Pierre B."/>
            <person name="Chen S."/>
            <person name="Sun C."/>
        </authorList>
    </citation>
    <scope>NUCLEOTIDE SEQUENCE [LARGE SCALE GENOMIC DNA]</scope>
</reference>
<keyword evidence="2" id="KW-1185">Reference proteome</keyword>
<name>A0ACC0BY27_CATRO</name>
<dbReference type="Proteomes" id="UP001060085">
    <property type="component" value="Linkage Group LG02"/>
</dbReference>
<proteinExistence type="predicted"/>
<gene>
    <name evidence="1" type="ORF">M9H77_08510</name>
</gene>
<sequence>MVQPGALRGNDDLGPVIDRTGRIEGRAVTVSSPSMRGHHNTSDIPSTSAPIGPTTPIPLRTCPPTISHHPYTPVPYDPYRYSQPPQISYDPYAHAPSLPIRTPGLDPTQYFSKTQIPLNEDRGILKSRSRYMSMTCWTPNDPTVSDLNIFDSSISINGQDLVSVAESPGSGLSTEQRAACYVLYLLGSSLFTNKSGNNVLGKLWPLVKNVHSVSGFAWDAATLAYLAWIYLYFPMFTPLVRMGAKLCKP</sequence>
<accession>A0ACC0BY27</accession>
<evidence type="ECO:0000313" key="1">
    <source>
        <dbReference type="EMBL" id="KAI5677560.1"/>
    </source>
</evidence>
<protein>
    <submittedName>
        <fullName evidence="1">Uncharacterized protein</fullName>
    </submittedName>
</protein>
<organism evidence="1 2">
    <name type="scientific">Catharanthus roseus</name>
    <name type="common">Madagascar periwinkle</name>
    <name type="synonym">Vinca rosea</name>
    <dbReference type="NCBI Taxonomy" id="4058"/>
    <lineage>
        <taxon>Eukaryota</taxon>
        <taxon>Viridiplantae</taxon>
        <taxon>Streptophyta</taxon>
        <taxon>Embryophyta</taxon>
        <taxon>Tracheophyta</taxon>
        <taxon>Spermatophyta</taxon>
        <taxon>Magnoliopsida</taxon>
        <taxon>eudicotyledons</taxon>
        <taxon>Gunneridae</taxon>
        <taxon>Pentapetalae</taxon>
        <taxon>asterids</taxon>
        <taxon>lamiids</taxon>
        <taxon>Gentianales</taxon>
        <taxon>Apocynaceae</taxon>
        <taxon>Rauvolfioideae</taxon>
        <taxon>Vinceae</taxon>
        <taxon>Catharanthinae</taxon>
        <taxon>Catharanthus</taxon>
    </lineage>
</organism>
<evidence type="ECO:0000313" key="2">
    <source>
        <dbReference type="Proteomes" id="UP001060085"/>
    </source>
</evidence>
<dbReference type="EMBL" id="CM044702">
    <property type="protein sequence ID" value="KAI5677560.1"/>
    <property type="molecule type" value="Genomic_DNA"/>
</dbReference>